<evidence type="ECO:0000256" key="8">
    <source>
        <dbReference type="ARBA" id="ARBA00023034"/>
    </source>
</evidence>
<evidence type="ECO:0000256" key="7">
    <source>
        <dbReference type="ARBA" id="ARBA00022927"/>
    </source>
</evidence>
<keyword evidence="4 11" id="KW-0813">Transport</keyword>
<dbReference type="GO" id="GO:0030126">
    <property type="term" value="C:COPI vesicle coat"/>
    <property type="evidence" value="ECO:0007669"/>
    <property type="project" value="TreeGrafter"/>
</dbReference>
<dbReference type="Proteomes" id="UP001431209">
    <property type="component" value="Unassembled WGS sequence"/>
</dbReference>
<evidence type="ECO:0000313" key="14">
    <source>
        <dbReference type="EMBL" id="KAL0482392.1"/>
    </source>
</evidence>
<comment type="caution">
    <text evidence="14">The sequence shown here is derived from an EMBL/GenBank/DDBJ whole genome shotgun (WGS) entry which is preliminary data.</text>
</comment>
<dbReference type="PIRSF" id="PIRSF016478">
    <property type="entry name" value="Coatomer_esu"/>
    <property type="match status" value="1"/>
</dbReference>
<organism evidence="14 15">
    <name type="scientific">Acrasis kona</name>
    <dbReference type="NCBI Taxonomy" id="1008807"/>
    <lineage>
        <taxon>Eukaryota</taxon>
        <taxon>Discoba</taxon>
        <taxon>Heterolobosea</taxon>
        <taxon>Tetramitia</taxon>
        <taxon>Eutetramitia</taxon>
        <taxon>Acrasidae</taxon>
        <taxon>Acrasis</taxon>
    </lineage>
</organism>
<dbReference type="EMBL" id="JAOPGA020000845">
    <property type="protein sequence ID" value="KAL0482392.1"/>
    <property type="molecule type" value="Genomic_DNA"/>
</dbReference>
<proteinExistence type="inferred from homology"/>
<dbReference type="GO" id="GO:0000139">
    <property type="term" value="C:Golgi membrane"/>
    <property type="evidence" value="ECO:0007669"/>
    <property type="project" value="UniProtKB-SubCell"/>
</dbReference>
<dbReference type="GO" id="GO:0005198">
    <property type="term" value="F:structural molecule activity"/>
    <property type="evidence" value="ECO:0007669"/>
    <property type="project" value="UniProtKB-UniRule"/>
</dbReference>
<feature type="repeat" description="TPR" evidence="12">
    <location>
        <begin position="207"/>
        <end position="240"/>
    </location>
</feature>
<dbReference type="PROSITE" id="PS50005">
    <property type="entry name" value="TPR"/>
    <property type="match status" value="1"/>
</dbReference>
<keyword evidence="5 11" id="KW-0963">Cytoplasm</keyword>
<keyword evidence="8 11" id="KW-0333">Golgi apparatus</keyword>
<evidence type="ECO:0000313" key="13">
    <source>
        <dbReference type="EMBL" id="KAL0481130.1"/>
    </source>
</evidence>
<dbReference type="GO" id="GO:0006888">
    <property type="term" value="P:endoplasmic reticulum to Golgi vesicle-mediated transport"/>
    <property type="evidence" value="ECO:0007669"/>
    <property type="project" value="TreeGrafter"/>
</dbReference>
<evidence type="ECO:0000256" key="9">
    <source>
        <dbReference type="ARBA" id="ARBA00023136"/>
    </source>
</evidence>
<dbReference type="PANTHER" id="PTHR10805">
    <property type="entry name" value="COATOMER SUBUNIT EPSILON"/>
    <property type="match status" value="1"/>
</dbReference>
<dbReference type="Pfam" id="PF04733">
    <property type="entry name" value="Coatomer_E"/>
    <property type="match status" value="1"/>
</dbReference>
<dbReference type="InterPro" id="IPR019734">
    <property type="entry name" value="TPR_rpt"/>
</dbReference>
<comment type="subcellular location">
    <subcellularLocation>
        <location evidence="2">Cytoplasmic vesicle</location>
        <location evidence="2">COPI-coated vesicle membrane</location>
        <topology evidence="2">Peripheral membrane protein</topology>
        <orientation evidence="2">Cytoplasmic side</orientation>
    </subcellularLocation>
    <subcellularLocation>
        <location evidence="1">Golgi apparatus membrane</location>
        <topology evidence="1">Peripheral membrane protein</topology>
        <orientation evidence="1">Cytoplasmic side</orientation>
    </subcellularLocation>
</comment>
<accession>A0AAW2Z1A1</accession>
<dbReference type="Gene3D" id="1.25.40.10">
    <property type="entry name" value="Tetratricopeptide repeat domain"/>
    <property type="match status" value="1"/>
</dbReference>
<dbReference type="InterPro" id="IPR011990">
    <property type="entry name" value="TPR-like_helical_dom_sf"/>
</dbReference>
<protein>
    <recommendedName>
        <fullName evidence="11">Coatomer subunit epsilon</fullName>
    </recommendedName>
</protein>
<comment type="similarity">
    <text evidence="3 11">Belongs to the COPE family.</text>
</comment>
<keyword evidence="15" id="KW-1185">Reference proteome</keyword>
<evidence type="ECO:0000256" key="6">
    <source>
        <dbReference type="ARBA" id="ARBA00022892"/>
    </source>
</evidence>
<dbReference type="PANTHER" id="PTHR10805:SF0">
    <property type="entry name" value="COATOMER SUBUNIT EPSILON"/>
    <property type="match status" value="1"/>
</dbReference>
<dbReference type="SMART" id="SM00028">
    <property type="entry name" value="TPR"/>
    <property type="match status" value="1"/>
</dbReference>
<keyword evidence="7 11" id="KW-0653">Protein transport</keyword>
<dbReference type="GO" id="GO:0006890">
    <property type="term" value="P:retrograde vesicle-mediated transport, Golgi to endoplasmic reticulum"/>
    <property type="evidence" value="ECO:0007669"/>
    <property type="project" value="UniProtKB-UniRule"/>
</dbReference>
<evidence type="ECO:0000256" key="12">
    <source>
        <dbReference type="PROSITE-ProRule" id="PRU00339"/>
    </source>
</evidence>
<evidence type="ECO:0000256" key="4">
    <source>
        <dbReference type="ARBA" id="ARBA00022448"/>
    </source>
</evidence>
<comment type="function">
    <text evidence="11">The coatomer is a cytosolic protein complex that binds to dilysine motifs and reversibly associates with Golgi non-clathrin-coated vesicles, which further mediate biosynthetic protein transport from the ER, via the Golgi up to the trans Golgi network. The coatomer complex is required for budding from Golgi membranes, and is essential for the retrograde Golgi-to-ER transport of dilysine-tagged proteins.</text>
</comment>
<evidence type="ECO:0000256" key="1">
    <source>
        <dbReference type="ARBA" id="ARBA00004255"/>
    </source>
</evidence>
<name>A0AAW2Z1A1_9EUKA</name>
<gene>
    <name evidence="14" type="ORF">AKO1_000612</name>
    <name evidence="13" type="ORF">AKO1_011195</name>
</gene>
<dbReference type="SUPFAM" id="SSF48452">
    <property type="entry name" value="TPR-like"/>
    <property type="match status" value="1"/>
</dbReference>
<evidence type="ECO:0000256" key="11">
    <source>
        <dbReference type="PIRNR" id="PIRNR016478"/>
    </source>
</evidence>
<sequence length="307" mass="34386">MSSTDGSTELFPVRNPLYLGDYGRALSKGNTITVSNDKRVEQDTLMYRAHIGLGQYDLVISAVEDKPSTPMPLQAVRILAQYLKTRDFNAAQDKTQSLLSQELAKDPTLLVVASTIYMHEGQDQEALKLLYNPSTLEVASLQVRALLRINRTDLAELALKKMTELNDEATITKLTNAYVCLAKGGQANIEEARVLFQELSEKFEDTSVLLNGLALCHMQSGEYEEAEKLLAQALSKSPNDPDTLVNMIVVEQHIQQRGGHAANNASQRKFAQMRALNPHHYWVEDVVKADREFDELMQKYTVEKVSE</sequence>
<dbReference type="GO" id="GO:0015031">
    <property type="term" value="P:protein transport"/>
    <property type="evidence" value="ECO:0007669"/>
    <property type="project" value="UniProtKB-UniRule"/>
</dbReference>
<dbReference type="InterPro" id="IPR006822">
    <property type="entry name" value="Coatomer_esu"/>
</dbReference>
<evidence type="ECO:0000256" key="5">
    <source>
        <dbReference type="ARBA" id="ARBA00022490"/>
    </source>
</evidence>
<reference evidence="14 15" key="1">
    <citation type="submission" date="2024-03" db="EMBL/GenBank/DDBJ databases">
        <title>The Acrasis kona genome and developmental transcriptomes reveal deep origins of eukaryotic multicellular pathways.</title>
        <authorList>
            <person name="Sheikh S."/>
            <person name="Fu C.-J."/>
            <person name="Brown M.W."/>
            <person name="Baldauf S.L."/>
        </authorList>
    </citation>
    <scope>NUCLEOTIDE SEQUENCE [LARGE SCALE GENOMIC DNA]</scope>
    <source>
        <strain evidence="14 15">ATCC MYA-3509</strain>
    </source>
</reference>
<keyword evidence="9 11" id="KW-0472">Membrane</keyword>
<dbReference type="GO" id="GO:0006891">
    <property type="term" value="P:intra-Golgi vesicle-mediated transport"/>
    <property type="evidence" value="ECO:0007669"/>
    <property type="project" value="TreeGrafter"/>
</dbReference>
<dbReference type="AlphaFoldDB" id="A0AAW2Z1A1"/>
<evidence type="ECO:0000256" key="2">
    <source>
        <dbReference type="ARBA" id="ARBA00004347"/>
    </source>
</evidence>
<keyword evidence="12" id="KW-0802">TPR repeat</keyword>
<dbReference type="EMBL" id="JAOPGA020000733">
    <property type="protein sequence ID" value="KAL0481130.1"/>
    <property type="molecule type" value="Genomic_DNA"/>
</dbReference>
<keyword evidence="10 11" id="KW-0968">Cytoplasmic vesicle</keyword>
<evidence type="ECO:0000256" key="10">
    <source>
        <dbReference type="ARBA" id="ARBA00023329"/>
    </source>
</evidence>
<evidence type="ECO:0000313" key="15">
    <source>
        <dbReference type="Proteomes" id="UP001431209"/>
    </source>
</evidence>
<keyword evidence="6 11" id="KW-0931">ER-Golgi transport</keyword>
<evidence type="ECO:0000256" key="3">
    <source>
        <dbReference type="ARBA" id="ARBA00008827"/>
    </source>
</evidence>